<sequence>GNPSTVNPLESTTTANEPLPDWAQRLDISPIFGKHLCVGTGEYLRCPRSNDYVISIVNSYYGSTGVGLCEIPSFSHCRQET</sequence>
<accession>A0A8S2ZP14</accession>
<proteinExistence type="predicted"/>
<dbReference type="Proteomes" id="UP000676336">
    <property type="component" value="Unassembled WGS sequence"/>
</dbReference>
<dbReference type="AlphaFoldDB" id="A0A8S2ZP14"/>
<dbReference type="EMBL" id="CAJOBI010116179">
    <property type="protein sequence ID" value="CAF4655988.1"/>
    <property type="molecule type" value="Genomic_DNA"/>
</dbReference>
<reference evidence="1" key="1">
    <citation type="submission" date="2021-02" db="EMBL/GenBank/DDBJ databases">
        <authorList>
            <person name="Nowell W R."/>
        </authorList>
    </citation>
    <scope>NUCLEOTIDE SEQUENCE</scope>
</reference>
<evidence type="ECO:0000313" key="2">
    <source>
        <dbReference type="Proteomes" id="UP000676336"/>
    </source>
</evidence>
<evidence type="ECO:0000313" key="1">
    <source>
        <dbReference type="EMBL" id="CAF4655988.1"/>
    </source>
</evidence>
<feature type="non-terminal residue" evidence="1">
    <location>
        <position position="1"/>
    </location>
</feature>
<feature type="non-terminal residue" evidence="1">
    <location>
        <position position="81"/>
    </location>
</feature>
<comment type="caution">
    <text evidence="1">The sequence shown here is derived from an EMBL/GenBank/DDBJ whole genome shotgun (WGS) entry which is preliminary data.</text>
</comment>
<protein>
    <submittedName>
        <fullName evidence="1">Uncharacterized protein</fullName>
    </submittedName>
</protein>
<gene>
    <name evidence="1" type="ORF">SMN809_LOCUS41304</name>
</gene>
<name>A0A8S2ZP14_9BILA</name>
<organism evidence="1 2">
    <name type="scientific">Rotaria magnacalcarata</name>
    <dbReference type="NCBI Taxonomy" id="392030"/>
    <lineage>
        <taxon>Eukaryota</taxon>
        <taxon>Metazoa</taxon>
        <taxon>Spiralia</taxon>
        <taxon>Gnathifera</taxon>
        <taxon>Rotifera</taxon>
        <taxon>Eurotatoria</taxon>
        <taxon>Bdelloidea</taxon>
        <taxon>Philodinida</taxon>
        <taxon>Philodinidae</taxon>
        <taxon>Rotaria</taxon>
    </lineage>
</organism>